<dbReference type="RefSeq" id="WP_378268731.1">
    <property type="nucleotide sequence ID" value="NZ_JBHUKR010000020.1"/>
</dbReference>
<evidence type="ECO:0008006" key="4">
    <source>
        <dbReference type="Google" id="ProtNLM"/>
    </source>
</evidence>
<organism evidence="2 3">
    <name type="scientific">Amycolatopsis pigmentata</name>
    <dbReference type="NCBI Taxonomy" id="450801"/>
    <lineage>
        <taxon>Bacteria</taxon>
        <taxon>Bacillati</taxon>
        <taxon>Actinomycetota</taxon>
        <taxon>Actinomycetes</taxon>
        <taxon>Pseudonocardiales</taxon>
        <taxon>Pseudonocardiaceae</taxon>
        <taxon>Amycolatopsis</taxon>
    </lineage>
</organism>
<feature type="transmembrane region" description="Helical" evidence="1">
    <location>
        <begin position="303"/>
        <end position="322"/>
    </location>
</feature>
<gene>
    <name evidence="2" type="ORF">ACFSXZ_30115</name>
</gene>
<comment type="caution">
    <text evidence="2">The sequence shown here is derived from an EMBL/GenBank/DDBJ whole genome shotgun (WGS) entry which is preliminary data.</text>
</comment>
<keyword evidence="1" id="KW-1133">Transmembrane helix</keyword>
<evidence type="ECO:0000313" key="3">
    <source>
        <dbReference type="Proteomes" id="UP001597417"/>
    </source>
</evidence>
<accession>A0ABW5G6L6</accession>
<evidence type="ECO:0000256" key="1">
    <source>
        <dbReference type="SAM" id="Phobius"/>
    </source>
</evidence>
<feature type="transmembrane region" description="Helical" evidence="1">
    <location>
        <begin position="475"/>
        <end position="496"/>
    </location>
</feature>
<feature type="transmembrane region" description="Helical" evidence="1">
    <location>
        <begin position="380"/>
        <end position="400"/>
    </location>
</feature>
<keyword evidence="1" id="KW-0812">Transmembrane</keyword>
<feature type="transmembrane region" description="Helical" evidence="1">
    <location>
        <begin position="412"/>
        <end position="430"/>
    </location>
</feature>
<name>A0ABW5G6L6_9PSEU</name>
<dbReference type="Gene3D" id="2.60.120.200">
    <property type="match status" value="1"/>
</dbReference>
<keyword evidence="1" id="KW-0472">Membrane</keyword>
<proteinExistence type="predicted"/>
<dbReference type="Proteomes" id="UP001597417">
    <property type="component" value="Unassembled WGS sequence"/>
</dbReference>
<evidence type="ECO:0000313" key="2">
    <source>
        <dbReference type="EMBL" id="MFD2420591.1"/>
    </source>
</evidence>
<feature type="transmembrane region" description="Helical" evidence="1">
    <location>
        <begin position="334"/>
        <end position="360"/>
    </location>
</feature>
<reference evidence="3" key="1">
    <citation type="journal article" date="2019" name="Int. J. Syst. Evol. Microbiol.">
        <title>The Global Catalogue of Microorganisms (GCM) 10K type strain sequencing project: providing services to taxonomists for standard genome sequencing and annotation.</title>
        <authorList>
            <consortium name="The Broad Institute Genomics Platform"/>
            <consortium name="The Broad Institute Genome Sequencing Center for Infectious Disease"/>
            <person name="Wu L."/>
            <person name="Ma J."/>
        </authorList>
    </citation>
    <scope>NUCLEOTIDE SEQUENCE [LARGE SCALE GENOMIC DNA]</scope>
    <source>
        <strain evidence="3">CGMCC 4.7645</strain>
    </source>
</reference>
<protein>
    <recommendedName>
        <fullName evidence="4">DUF1349 domain-containing protein</fullName>
    </recommendedName>
</protein>
<dbReference type="EMBL" id="JBHUKR010000020">
    <property type="protein sequence ID" value="MFD2420591.1"/>
    <property type="molecule type" value="Genomic_DNA"/>
</dbReference>
<keyword evidence="3" id="KW-1185">Reference proteome</keyword>
<sequence length="507" mass="52958">MRNDRSFTASVRQEWISFRSRGRFVALAAVVTLTVLLGLVYAFVNRSTCSEGNVVVTCASDPVGPQGEAVTDHFSFGHRSLTGDGVLTVRMTSMTGIITYPPPRHDKIVPGLVPWAKAGIMIKDGLTPGSRYAAIMVTGHNGVRMQSDYVHDTPGSPGGVSAQAPRWLRLARSGDSITGFESADGTHWTQVATAGLTGLPKTVQIGLFATSPGDLTLEPTGLGASRSKVRFTQATATFDNVTLTGAAGEAWRGDVVGGGDRTEWERDHQAPGLVTANGLFTVTGSGDVGPMGTQHGYDIEDTLIGLAIALIIVLIVAARFVARPATAPLDGRALAAKIVVLGGATFSTGLVTVGVALPAGAAALRAFGSYVRPVSTLTEIRIIVCLAGVIAVAAVLAAALGALFRRAWPASLIANAAIVVPAVLATSPLLPDTVAAWLLRLTPAAGFAVEQSRPEFAQVIGHYTPSVGYFPLPGWAGFAVLGGYTAALLGFAFLRLRRRSSPEPRWR</sequence>